<keyword evidence="3" id="KW-1185">Reference proteome</keyword>
<gene>
    <name evidence="2" type="ORF">IMSHALPRED_010265</name>
</gene>
<evidence type="ECO:0000313" key="2">
    <source>
        <dbReference type="EMBL" id="CAF9935540.1"/>
    </source>
</evidence>
<reference evidence="2" key="1">
    <citation type="submission" date="2021-03" db="EMBL/GenBank/DDBJ databases">
        <authorList>
            <person name="Tagirdzhanova G."/>
        </authorList>
    </citation>
    <scope>NUCLEOTIDE SEQUENCE</scope>
</reference>
<dbReference type="OrthoDB" id="10522316at2759"/>
<dbReference type="Proteomes" id="UP000664534">
    <property type="component" value="Unassembled WGS sequence"/>
</dbReference>
<evidence type="ECO:0000256" key="1">
    <source>
        <dbReference type="SAM" id="MobiDB-lite"/>
    </source>
</evidence>
<comment type="caution">
    <text evidence="2">The sequence shown here is derived from an EMBL/GenBank/DDBJ whole genome shotgun (WGS) entry which is preliminary data.</text>
</comment>
<organism evidence="2 3">
    <name type="scientific">Imshaugia aleurites</name>
    <dbReference type="NCBI Taxonomy" id="172621"/>
    <lineage>
        <taxon>Eukaryota</taxon>
        <taxon>Fungi</taxon>
        <taxon>Dikarya</taxon>
        <taxon>Ascomycota</taxon>
        <taxon>Pezizomycotina</taxon>
        <taxon>Lecanoromycetes</taxon>
        <taxon>OSLEUM clade</taxon>
        <taxon>Lecanoromycetidae</taxon>
        <taxon>Lecanorales</taxon>
        <taxon>Lecanorineae</taxon>
        <taxon>Parmeliaceae</taxon>
        <taxon>Imshaugia</taxon>
    </lineage>
</organism>
<name>A0A8H3IZ22_9LECA</name>
<sequence length="199" mass="22514">MPLLFASQASSEFSSSSEPHLSHQESRNICRSRPTITSFSTSLSQQVTMSSQTHVSKTQKLQRVGSKILQKIFRSKAKIDLVELGSTEVKAARTVTFIPPTETPRIIDLKSMRRSIHPQPTRSNIHHSLVGTPMRKNSQQAYVSEETSRHPAAAILDDVEDHEDYQRIHEEESDVDWSLLDLPENVYARLANESRHSLL</sequence>
<protein>
    <submittedName>
        <fullName evidence="2">Uncharacterized protein</fullName>
    </submittedName>
</protein>
<dbReference type="AlphaFoldDB" id="A0A8H3IZ22"/>
<evidence type="ECO:0000313" key="3">
    <source>
        <dbReference type="Proteomes" id="UP000664534"/>
    </source>
</evidence>
<feature type="region of interest" description="Disordered" evidence="1">
    <location>
        <begin position="1"/>
        <end position="29"/>
    </location>
</feature>
<proteinExistence type="predicted"/>
<accession>A0A8H3IZ22</accession>
<feature type="compositionally biased region" description="Low complexity" evidence="1">
    <location>
        <begin position="1"/>
        <end position="19"/>
    </location>
</feature>
<dbReference type="EMBL" id="CAJPDT010000084">
    <property type="protein sequence ID" value="CAF9935540.1"/>
    <property type="molecule type" value="Genomic_DNA"/>
</dbReference>